<keyword evidence="1" id="KW-0812">Transmembrane</keyword>
<feature type="transmembrane region" description="Helical" evidence="1">
    <location>
        <begin position="16"/>
        <end position="35"/>
    </location>
</feature>
<gene>
    <name evidence="2" type="ORF">TrRE_jg5391</name>
</gene>
<keyword evidence="3" id="KW-1185">Reference proteome</keyword>
<sequence length="69" mass="7447">MVFHTILKKVPGGQGAQVFVGTFVLFGLAAAPVVLKGDKKGHDYFSQHKPQVVEEAEEARAKAVARLNN</sequence>
<keyword evidence="1" id="KW-0472">Membrane</keyword>
<evidence type="ECO:0000313" key="2">
    <source>
        <dbReference type="EMBL" id="GMH50097.1"/>
    </source>
</evidence>
<dbReference type="EMBL" id="BRXZ01000660">
    <property type="protein sequence ID" value="GMH50097.1"/>
    <property type="molecule type" value="Genomic_DNA"/>
</dbReference>
<reference evidence="2" key="1">
    <citation type="submission" date="2022-07" db="EMBL/GenBank/DDBJ databases">
        <title>Genome analysis of Parmales, a sister group of diatoms, reveals the evolutionary specialization of diatoms from phago-mixotrophs to photoautotrophs.</title>
        <authorList>
            <person name="Ban H."/>
            <person name="Sato S."/>
            <person name="Yoshikawa S."/>
            <person name="Kazumasa Y."/>
            <person name="Nakamura Y."/>
            <person name="Ichinomiya M."/>
            <person name="Saitoh K."/>
            <person name="Sato N."/>
            <person name="Blanc-Mathieu R."/>
            <person name="Endo H."/>
            <person name="Kuwata A."/>
            <person name="Ogata H."/>
        </authorList>
    </citation>
    <scope>NUCLEOTIDE SEQUENCE</scope>
</reference>
<comment type="caution">
    <text evidence="2">The sequence shown here is derived from an EMBL/GenBank/DDBJ whole genome shotgun (WGS) entry which is preliminary data.</text>
</comment>
<keyword evidence="1" id="KW-1133">Transmembrane helix</keyword>
<proteinExistence type="predicted"/>
<name>A0A9W6Z8T0_9STRA</name>
<protein>
    <submittedName>
        <fullName evidence="2">Uncharacterized protein</fullName>
    </submittedName>
</protein>
<accession>A0A9W6Z8T0</accession>
<evidence type="ECO:0000256" key="1">
    <source>
        <dbReference type="SAM" id="Phobius"/>
    </source>
</evidence>
<organism evidence="2 3">
    <name type="scientific">Triparma retinervis</name>
    <dbReference type="NCBI Taxonomy" id="2557542"/>
    <lineage>
        <taxon>Eukaryota</taxon>
        <taxon>Sar</taxon>
        <taxon>Stramenopiles</taxon>
        <taxon>Ochrophyta</taxon>
        <taxon>Bolidophyceae</taxon>
        <taxon>Parmales</taxon>
        <taxon>Triparmaceae</taxon>
        <taxon>Triparma</taxon>
    </lineage>
</organism>
<evidence type="ECO:0000313" key="3">
    <source>
        <dbReference type="Proteomes" id="UP001165082"/>
    </source>
</evidence>
<dbReference type="Proteomes" id="UP001165082">
    <property type="component" value="Unassembled WGS sequence"/>
</dbReference>
<dbReference type="AlphaFoldDB" id="A0A9W6Z8T0"/>